<keyword evidence="1" id="KW-1133">Transmembrane helix</keyword>
<dbReference type="AlphaFoldDB" id="A0A396H6B7"/>
<dbReference type="EMBL" id="PSQE01000007">
    <property type="protein sequence ID" value="RHN48800.1"/>
    <property type="molecule type" value="Genomic_DNA"/>
</dbReference>
<accession>A0A396H6B7</accession>
<reference evidence="2" key="1">
    <citation type="journal article" date="2018" name="Nat. Plants">
        <title>Whole-genome landscape of Medicago truncatula symbiotic genes.</title>
        <authorList>
            <person name="Pecrix Y."/>
            <person name="Gamas P."/>
            <person name="Carrere S."/>
        </authorList>
    </citation>
    <scope>NUCLEOTIDE SEQUENCE</scope>
    <source>
        <tissue evidence="2">Leaves</tissue>
    </source>
</reference>
<dbReference type="Gramene" id="rna43553">
    <property type="protein sequence ID" value="RHN48800.1"/>
    <property type="gene ID" value="gene43553"/>
</dbReference>
<dbReference type="Proteomes" id="UP000265566">
    <property type="component" value="Chromosome 7"/>
</dbReference>
<comment type="caution">
    <text evidence="2">The sequence shown here is derived from an EMBL/GenBank/DDBJ whole genome shotgun (WGS) entry which is preliminary data.</text>
</comment>
<organism evidence="2">
    <name type="scientific">Medicago truncatula</name>
    <name type="common">Barrel medic</name>
    <name type="synonym">Medicago tribuloides</name>
    <dbReference type="NCBI Taxonomy" id="3880"/>
    <lineage>
        <taxon>Eukaryota</taxon>
        <taxon>Viridiplantae</taxon>
        <taxon>Streptophyta</taxon>
        <taxon>Embryophyta</taxon>
        <taxon>Tracheophyta</taxon>
        <taxon>Spermatophyta</taxon>
        <taxon>Magnoliopsida</taxon>
        <taxon>eudicotyledons</taxon>
        <taxon>Gunneridae</taxon>
        <taxon>Pentapetalae</taxon>
        <taxon>rosids</taxon>
        <taxon>fabids</taxon>
        <taxon>Fabales</taxon>
        <taxon>Fabaceae</taxon>
        <taxon>Papilionoideae</taxon>
        <taxon>50 kb inversion clade</taxon>
        <taxon>NPAAA clade</taxon>
        <taxon>Hologalegina</taxon>
        <taxon>IRL clade</taxon>
        <taxon>Trifolieae</taxon>
        <taxon>Medicago</taxon>
    </lineage>
</organism>
<name>A0A396H6B7_MEDTR</name>
<evidence type="ECO:0000313" key="2">
    <source>
        <dbReference type="EMBL" id="RHN48800.1"/>
    </source>
</evidence>
<keyword evidence="1" id="KW-0472">Membrane</keyword>
<feature type="transmembrane region" description="Helical" evidence="1">
    <location>
        <begin position="14"/>
        <end position="43"/>
    </location>
</feature>
<evidence type="ECO:0008006" key="3">
    <source>
        <dbReference type="Google" id="ProtNLM"/>
    </source>
</evidence>
<evidence type="ECO:0000256" key="1">
    <source>
        <dbReference type="SAM" id="Phobius"/>
    </source>
</evidence>
<keyword evidence="1" id="KW-0812">Transmembrane</keyword>
<sequence>MLQYATRETSSFDLAAWCASLCFLLLYRANIFYLLPVSTLFIIGA</sequence>
<proteinExistence type="predicted"/>
<gene>
    <name evidence="2" type="ORF">MtrunA17_Chr7g0267621</name>
</gene>
<protein>
    <recommendedName>
        <fullName evidence="3">Transmembrane protein</fullName>
    </recommendedName>
</protein>